<name>A0ABU6ZIY2_9FABA</name>
<accession>A0ABU6ZIY2</accession>
<evidence type="ECO:0000313" key="1">
    <source>
        <dbReference type="EMBL" id="MED6221928.1"/>
    </source>
</evidence>
<protein>
    <submittedName>
        <fullName evidence="1">Uncharacterized protein</fullName>
    </submittedName>
</protein>
<organism evidence="1 2">
    <name type="scientific">Stylosanthes scabra</name>
    <dbReference type="NCBI Taxonomy" id="79078"/>
    <lineage>
        <taxon>Eukaryota</taxon>
        <taxon>Viridiplantae</taxon>
        <taxon>Streptophyta</taxon>
        <taxon>Embryophyta</taxon>
        <taxon>Tracheophyta</taxon>
        <taxon>Spermatophyta</taxon>
        <taxon>Magnoliopsida</taxon>
        <taxon>eudicotyledons</taxon>
        <taxon>Gunneridae</taxon>
        <taxon>Pentapetalae</taxon>
        <taxon>rosids</taxon>
        <taxon>fabids</taxon>
        <taxon>Fabales</taxon>
        <taxon>Fabaceae</taxon>
        <taxon>Papilionoideae</taxon>
        <taxon>50 kb inversion clade</taxon>
        <taxon>dalbergioids sensu lato</taxon>
        <taxon>Dalbergieae</taxon>
        <taxon>Pterocarpus clade</taxon>
        <taxon>Stylosanthes</taxon>
    </lineage>
</organism>
<reference evidence="1 2" key="1">
    <citation type="journal article" date="2023" name="Plants (Basel)">
        <title>Bridging the Gap: Combining Genomics and Transcriptomics Approaches to Understand Stylosanthes scabra, an Orphan Legume from the Brazilian Caatinga.</title>
        <authorList>
            <person name="Ferreira-Neto J.R.C."/>
            <person name="da Silva M.D."/>
            <person name="Binneck E."/>
            <person name="de Melo N.F."/>
            <person name="da Silva R.H."/>
            <person name="de Melo A.L.T.M."/>
            <person name="Pandolfi V."/>
            <person name="Bustamante F.O."/>
            <person name="Brasileiro-Vidal A.C."/>
            <person name="Benko-Iseppon A.M."/>
        </authorList>
    </citation>
    <scope>NUCLEOTIDE SEQUENCE [LARGE SCALE GENOMIC DNA]</scope>
    <source>
        <tissue evidence="1">Leaves</tissue>
    </source>
</reference>
<dbReference type="Proteomes" id="UP001341840">
    <property type="component" value="Unassembled WGS sequence"/>
</dbReference>
<proteinExistence type="predicted"/>
<comment type="caution">
    <text evidence="1">The sequence shown here is derived from an EMBL/GenBank/DDBJ whole genome shotgun (WGS) entry which is preliminary data.</text>
</comment>
<keyword evidence="2" id="KW-1185">Reference proteome</keyword>
<sequence length="97" mass="11032">MAVKNYSIRRVAEYRVVESDPHNDVNRSFVMNREVRRFGGPHECLAPSMSSDHAQLDGRLICSAILHIVKANPFVRVPVLQAAMQQSYGFTPTYRKV</sequence>
<evidence type="ECO:0000313" key="2">
    <source>
        <dbReference type="Proteomes" id="UP001341840"/>
    </source>
</evidence>
<dbReference type="EMBL" id="JASCZI010272373">
    <property type="protein sequence ID" value="MED6221928.1"/>
    <property type="molecule type" value="Genomic_DNA"/>
</dbReference>
<gene>
    <name evidence="1" type="ORF">PIB30_059511</name>
</gene>